<dbReference type="Gene3D" id="2.60.20.10">
    <property type="entry name" value="Crystallins"/>
    <property type="match status" value="1"/>
</dbReference>
<gene>
    <name evidence="1" type="ORF">B0H16DRAFT_946069</name>
</gene>
<dbReference type="Proteomes" id="UP001215598">
    <property type="component" value="Unassembled WGS sequence"/>
</dbReference>
<accession>A0AAD7K2W4</accession>
<comment type="caution">
    <text evidence="1">The sequence shown here is derived from an EMBL/GenBank/DDBJ whole genome shotgun (WGS) entry which is preliminary data.</text>
</comment>
<evidence type="ECO:0000313" key="1">
    <source>
        <dbReference type="EMBL" id="KAJ7777033.1"/>
    </source>
</evidence>
<dbReference type="EMBL" id="JARKIB010000008">
    <property type="protein sequence ID" value="KAJ7777033.1"/>
    <property type="molecule type" value="Genomic_DNA"/>
</dbReference>
<keyword evidence="2" id="KW-1185">Reference proteome</keyword>
<organism evidence="1 2">
    <name type="scientific">Mycena metata</name>
    <dbReference type="NCBI Taxonomy" id="1033252"/>
    <lineage>
        <taxon>Eukaryota</taxon>
        <taxon>Fungi</taxon>
        <taxon>Dikarya</taxon>
        <taxon>Basidiomycota</taxon>
        <taxon>Agaricomycotina</taxon>
        <taxon>Agaricomycetes</taxon>
        <taxon>Agaricomycetidae</taxon>
        <taxon>Agaricales</taxon>
        <taxon>Marasmiineae</taxon>
        <taxon>Mycenaceae</taxon>
        <taxon>Mycena</taxon>
    </lineage>
</organism>
<protein>
    <submittedName>
        <fullName evidence="1">Uncharacterized protein</fullName>
    </submittedName>
</protein>
<reference evidence="1" key="1">
    <citation type="submission" date="2023-03" db="EMBL/GenBank/DDBJ databases">
        <title>Massive genome expansion in bonnet fungi (Mycena s.s.) driven by repeated elements and novel gene families across ecological guilds.</title>
        <authorList>
            <consortium name="Lawrence Berkeley National Laboratory"/>
            <person name="Harder C.B."/>
            <person name="Miyauchi S."/>
            <person name="Viragh M."/>
            <person name="Kuo A."/>
            <person name="Thoen E."/>
            <person name="Andreopoulos B."/>
            <person name="Lu D."/>
            <person name="Skrede I."/>
            <person name="Drula E."/>
            <person name="Henrissat B."/>
            <person name="Morin E."/>
            <person name="Kohler A."/>
            <person name="Barry K."/>
            <person name="LaButti K."/>
            <person name="Morin E."/>
            <person name="Salamov A."/>
            <person name="Lipzen A."/>
            <person name="Mereny Z."/>
            <person name="Hegedus B."/>
            <person name="Baldrian P."/>
            <person name="Stursova M."/>
            <person name="Weitz H."/>
            <person name="Taylor A."/>
            <person name="Grigoriev I.V."/>
            <person name="Nagy L.G."/>
            <person name="Martin F."/>
            <person name="Kauserud H."/>
        </authorList>
    </citation>
    <scope>NUCLEOTIDE SEQUENCE</scope>
    <source>
        <strain evidence="1">CBHHK182m</strain>
    </source>
</reference>
<sequence>MEGKITVDPNPGFCLQLPFKMFFYQLAFISFRVPAALAISVDRTIAPRAPGVFACLDADFTAGCAFFDDVSGKCTNFAVPYNNAISSFSTDEGECTIFVDPDCCGASLGGITPAANLTSLPPGFDNAISSFRCFYDE</sequence>
<name>A0AAD7K2W4_9AGAR</name>
<proteinExistence type="predicted"/>
<evidence type="ECO:0000313" key="2">
    <source>
        <dbReference type="Proteomes" id="UP001215598"/>
    </source>
</evidence>
<dbReference type="AlphaFoldDB" id="A0AAD7K2W4"/>